<dbReference type="Pfam" id="PF01535">
    <property type="entry name" value="PPR"/>
    <property type="match status" value="1"/>
</dbReference>
<evidence type="ECO:0000256" key="1">
    <source>
        <dbReference type="ARBA" id="ARBA00022737"/>
    </source>
</evidence>
<dbReference type="PANTHER" id="PTHR47936">
    <property type="entry name" value="PPR_LONG DOMAIN-CONTAINING PROTEIN"/>
    <property type="match status" value="1"/>
</dbReference>
<feature type="repeat" description="PPR" evidence="2">
    <location>
        <begin position="511"/>
        <end position="545"/>
    </location>
</feature>
<dbReference type="AlphaFoldDB" id="A0A6U9RH36"/>
<dbReference type="Gene3D" id="3.30.1370.110">
    <property type="match status" value="1"/>
</dbReference>
<dbReference type="PROSITE" id="PS51375">
    <property type="entry name" value="PPR"/>
    <property type="match status" value="6"/>
</dbReference>
<feature type="repeat" description="PPR" evidence="2">
    <location>
        <begin position="261"/>
        <end position="295"/>
    </location>
</feature>
<feature type="repeat" description="PPR" evidence="2">
    <location>
        <begin position="474"/>
        <end position="508"/>
    </location>
</feature>
<organism evidence="5">
    <name type="scientific">Picocystis salinarum</name>
    <dbReference type="NCBI Taxonomy" id="88271"/>
    <lineage>
        <taxon>Eukaryota</taxon>
        <taxon>Viridiplantae</taxon>
        <taxon>Chlorophyta</taxon>
        <taxon>Picocystophyceae</taxon>
        <taxon>Picocystales</taxon>
        <taxon>Picocystaceae</taxon>
        <taxon>Picocystis</taxon>
    </lineage>
</organism>
<feature type="region of interest" description="Disordered" evidence="3">
    <location>
        <begin position="648"/>
        <end position="668"/>
    </location>
</feature>
<evidence type="ECO:0000313" key="6">
    <source>
        <dbReference type="EMBL" id="CAE0611562.1"/>
    </source>
</evidence>
<protein>
    <recommendedName>
        <fullName evidence="4">PROP1-like PPR domain-containing protein</fullName>
    </recommendedName>
</protein>
<keyword evidence="1" id="KW-0677">Repeat</keyword>
<feature type="repeat" description="PPR" evidence="2">
    <location>
        <begin position="296"/>
        <end position="330"/>
    </location>
</feature>
<evidence type="ECO:0000256" key="3">
    <source>
        <dbReference type="SAM" id="MobiDB-lite"/>
    </source>
</evidence>
<dbReference type="Pfam" id="PF13041">
    <property type="entry name" value="PPR_2"/>
    <property type="match status" value="1"/>
</dbReference>
<dbReference type="NCBIfam" id="TIGR00756">
    <property type="entry name" value="PPR"/>
    <property type="match status" value="5"/>
</dbReference>
<evidence type="ECO:0000256" key="2">
    <source>
        <dbReference type="PROSITE-ProRule" id="PRU00708"/>
    </source>
</evidence>
<dbReference type="InterPro" id="IPR011990">
    <property type="entry name" value="TPR-like_helical_dom_sf"/>
</dbReference>
<dbReference type="EMBL" id="HBIS01005982">
    <property type="protein sequence ID" value="CAE0611562.1"/>
    <property type="molecule type" value="Transcribed_RNA"/>
</dbReference>
<dbReference type="SUPFAM" id="SSF160443">
    <property type="entry name" value="SMR domain-like"/>
    <property type="match status" value="1"/>
</dbReference>
<dbReference type="InterPro" id="IPR033443">
    <property type="entry name" value="PROP1-like_PPR_dom"/>
</dbReference>
<dbReference type="InterPro" id="IPR036063">
    <property type="entry name" value="Smr_dom_sf"/>
</dbReference>
<evidence type="ECO:0000313" key="5">
    <source>
        <dbReference type="EMBL" id="CAE0611561.1"/>
    </source>
</evidence>
<dbReference type="InterPro" id="IPR002885">
    <property type="entry name" value="PPR_rpt"/>
</dbReference>
<dbReference type="Pfam" id="PF17177">
    <property type="entry name" value="PPR_long"/>
    <property type="match status" value="1"/>
</dbReference>
<feature type="repeat" description="PPR" evidence="2">
    <location>
        <begin position="439"/>
        <end position="473"/>
    </location>
</feature>
<dbReference type="PANTHER" id="PTHR47936:SF1">
    <property type="entry name" value="PENTATRICOPEPTIDE REPEAT-CONTAINING PROTEIN GUN1, CHLOROPLASTIC"/>
    <property type="match status" value="1"/>
</dbReference>
<sequence>MARGTSTHSFFKWKVGTRKAPGRTFLSSTHLRERWIVARALDTHDHEDATLVTSTPPFRRPTQAKEKKKGIDECEAEEWLRKREVEVSQLYQLRQLGRKTLLRGDIGQFLWIMCTMYHKGWVTTISACGEKPETIVKTVARKGSVEDALRAMECLPPSHKCFHLLIETFGKKKKWSAVLKIFRKLEQHETLKPNKHTYRYMISAAANCERSRYAKGIFRSMAIVGVKPDVYTYNALLHALGDDIEEISALSQTMKQHCDPDRVTFNTILNVYARIGGAESALECMHCMKLAGLEPDIDSYNAVYQAFFQDKKVKEAFELKAEMVTRGINPDLRTWSVFLRGCGRAGQIEEAFTVWHDLQDTGQKPNEHCYNSLMSSCLDGDGCPQPERALQVFRQMTVEWEAPPVVSFNIAIKAASYLHDIQEVESLLAQMHSCQRDPSLQTWSTVVDAYAEVRDADGAQGAFQQMCDRGIQPDAVTYTSLIKAYVSVGRVGEADEIYKKMCVGAQEQLPRKKTYNTLIRGFRESGDVDRAMQLYQKMRERGFSPNNAEFRALLESSADMACTTLASDSMESSRATFDQIEWSYLLPPAVRDRARMRGDKIAACVDLHGLSTIEARAAVLCILRALMQLSRNGRTVQSDLVFITGAGNRSAQSCPSMDATESTSDPPLRSAVTKLLRDELHLSMDVPEEVVAEAPGVNARLHRPRSPANRGRLVIRKGVLEDWLRTKRERVLGAG</sequence>
<dbReference type="EMBL" id="HBIS01005981">
    <property type="protein sequence ID" value="CAE0611561.1"/>
    <property type="molecule type" value="Transcribed_RNA"/>
</dbReference>
<accession>A0A6U9RH36</accession>
<dbReference type="Pfam" id="PF13812">
    <property type="entry name" value="PPR_3"/>
    <property type="match status" value="1"/>
</dbReference>
<feature type="domain" description="PROP1-like PPR" evidence="4">
    <location>
        <begin position="339"/>
        <end position="499"/>
    </location>
</feature>
<feature type="repeat" description="PPR" evidence="2">
    <location>
        <begin position="331"/>
        <end position="365"/>
    </location>
</feature>
<dbReference type="Gene3D" id="1.25.40.10">
    <property type="entry name" value="Tetratricopeptide repeat domain"/>
    <property type="match status" value="4"/>
</dbReference>
<evidence type="ECO:0000259" key="4">
    <source>
        <dbReference type="Pfam" id="PF17177"/>
    </source>
</evidence>
<gene>
    <name evidence="5" type="ORF">PSAL00342_LOCUS5396</name>
    <name evidence="6" type="ORF">PSAL00342_LOCUS5397</name>
</gene>
<feature type="compositionally biased region" description="Polar residues" evidence="3">
    <location>
        <begin position="648"/>
        <end position="665"/>
    </location>
</feature>
<proteinExistence type="predicted"/>
<name>A0A6U9RH36_9CHLO</name>
<reference evidence="5" key="1">
    <citation type="submission" date="2021-01" db="EMBL/GenBank/DDBJ databases">
        <authorList>
            <person name="Corre E."/>
            <person name="Pelletier E."/>
            <person name="Niang G."/>
            <person name="Scheremetjew M."/>
            <person name="Finn R."/>
            <person name="Kale V."/>
            <person name="Holt S."/>
            <person name="Cochrane G."/>
            <person name="Meng A."/>
            <person name="Brown T."/>
            <person name="Cohen L."/>
        </authorList>
    </citation>
    <scope>NUCLEOTIDE SEQUENCE</scope>
    <source>
        <strain evidence="5">CCMP1897</strain>
    </source>
</reference>